<accession>A0A2N8TK95</accession>
<proteinExistence type="predicted"/>
<comment type="caution">
    <text evidence="1">The sequence shown here is derived from an EMBL/GenBank/DDBJ whole genome shotgun (WGS) entry which is preliminary data.</text>
</comment>
<gene>
    <name evidence="1" type="ORF">C1J00_25690</name>
</gene>
<name>A0A2N8TK95_9ACTN</name>
<organism evidence="1 2">
    <name type="scientific">Streptomyces cahuitamycinicus</name>
    <dbReference type="NCBI Taxonomy" id="2070367"/>
    <lineage>
        <taxon>Bacteria</taxon>
        <taxon>Bacillati</taxon>
        <taxon>Actinomycetota</taxon>
        <taxon>Actinomycetes</taxon>
        <taxon>Kitasatosporales</taxon>
        <taxon>Streptomycetaceae</taxon>
        <taxon>Streptomyces</taxon>
    </lineage>
</organism>
<dbReference type="Proteomes" id="UP000235943">
    <property type="component" value="Unassembled WGS sequence"/>
</dbReference>
<reference evidence="1 2" key="1">
    <citation type="submission" date="2018-01" db="EMBL/GenBank/DDBJ databases">
        <title>Draft genome sequence of Streptomyces sp. 13K301.</title>
        <authorList>
            <person name="Sahin N."/>
            <person name="Saygin H."/>
            <person name="Ay H."/>
        </authorList>
    </citation>
    <scope>NUCLEOTIDE SEQUENCE [LARGE SCALE GENOMIC DNA]</scope>
    <source>
        <strain evidence="1 2">13K301</strain>
    </source>
</reference>
<evidence type="ECO:0000313" key="1">
    <source>
        <dbReference type="EMBL" id="PNG19423.1"/>
    </source>
</evidence>
<keyword evidence="2" id="KW-1185">Reference proteome</keyword>
<dbReference type="OrthoDB" id="9968734at2"/>
<sequence>MSTLASRPVDIAEFWMKIPYGSWIPMQEAAQRLREVGLSGEVLTAAVRKGRRRSVLRTKARPEGTYVMRVREVQPTPAHAS</sequence>
<dbReference type="AlphaFoldDB" id="A0A2N8TK95"/>
<protein>
    <submittedName>
        <fullName evidence="1">Uncharacterized protein</fullName>
    </submittedName>
</protein>
<evidence type="ECO:0000313" key="2">
    <source>
        <dbReference type="Proteomes" id="UP000235943"/>
    </source>
</evidence>
<dbReference type="RefSeq" id="WP_102911417.1">
    <property type="nucleotide sequence ID" value="NZ_POUC01000218.1"/>
</dbReference>
<dbReference type="EMBL" id="POUC01000218">
    <property type="protein sequence ID" value="PNG19423.1"/>
    <property type="molecule type" value="Genomic_DNA"/>
</dbReference>